<evidence type="ECO:0000313" key="1">
    <source>
        <dbReference type="EMBL" id="KKL86811.1"/>
    </source>
</evidence>
<gene>
    <name evidence="1" type="ORF">LCGC14_1941010</name>
</gene>
<comment type="caution">
    <text evidence="1">The sequence shown here is derived from an EMBL/GenBank/DDBJ whole genome shotgun (WGS) entry which is preliminary data.</text>
</comment>
<reference evidence="1" key="1">
    <citation type="journal article" date="2015" name="Nature">
        <title>Complex archaea that bridge the gap between prokaryotes and eukaryotes.</title>
        <authorList>
            <person name="Spang A."/>
            <person name="Saw J.H."/>
            <person name="Jorgensen S.L."/>
            <person name="Zaremba-Niedzwiedzka K."/>
            <person name="Martijn J."/>
            <person name="Lind A.E."/>
            <person name="van Eijk R."/>
            <person name="Schleper C."/>
            <person name="Guy L."/>
            <person name="Ettema T.J."/>
        </authorList>
    </citation>
    <scope>NUCLEOTIDE SEQUENCE</scope>
</reference>
<dbReference type="AlphaFoldDB" id="A0A0F9G8W5"/>
<protein>
    <recommendedName>
        <fullName evidence="2">Outer membrane lipoprotein BamD-like domain-containing protein</fullName>
    </recommendedName>
</protein>
<evidence type="ECO:0008006" key="2">
    <source>
        <dbReference type="Google" id="ProtNLM"/>
    </source>
</evidence>
<proteinExistence type="predicted"/>
<sequence length="136" mass="15095">MKKTALAILIAILLGVSAQAGNEQKEKEAFWKKMLIKLGQIVPKKKLVVKTSVAGIRGVRYEDAESLYWKDEEKSIVVSEEELEAFKAAINRALEGDMDQARKMLKEFSATYPESPLRMDAKKAIGELKAGALQSP</sequence>
<name>A0A0F9G8W5_9ZZZZ</name>
<accession>A0A0F9G8W5</accession>
<organism evidence="1">
    <name type="scientific">marine sediment metagenome</name>
    <dbReference type="NCBI Taxonomy" id="412755"/>
    <lineage>
        <taxon>unclassified sequences</taxon>
        <taxon>metagenomes</taxon>
        <taxon>ecological metagenomes</taxon>
    </lineage>
</organism>
<dbReference type="EMBL" id="LAZR01021008">
    <property type="protein sequence ID" value="KKL86811.1"/>
    <property type="molecule type" value="Genomic_DNA"/>
</dbReference>